<dbReference type="HOGENOM" id="CLU_055617_0_0_6"/>
<feature type="region of interest" description="Disordered" evidence="1">
    <location>
        <begin position="303"/>
        <end position="323"/>
    </location>
</feature>
<dbReference type="InterPro" id="IPR005094">
    <property type="entry name" value="Endonuclease_MobA/VirD2"/>
</dbReference>
<feature type="domain" description="MobA/VirD2-like nuclease" evidence="2">
    <location>
        <begin position="97"/>
        <end position="183"/>
    </location>
</feature>
<dbReference type="STRING" id="393595.ABO_2065"/>
<dbReference type="Pfam" id="PF03432">
    <property type="entry name" value="Relaxase"/>
    <property type="match status" value="1"/>
</dbReference>
<feature type="compositionally biased region" description="Basic and acidic residues" evidence="1">
    <location>
        <begin position="312"/>
        <end position="323"/>
    </location>
</feature>
<dbReference type="eggNOG" id="COG3843">
    <property type="taxonomic scope" value="Bacteria"/>
</dbReference>
<gene>
    <name evidence="3" type="ordered locus">ABO_2065</name>
</gene>
<evidence type="ECO:0000256" key="1">
    <source>
        <dbReference type="SAM" id="MobiDB-lite"/>
    </source>
</evidence>
<name>Q0VMT5_ALCBS</name>
<keyword evidence="4" id="KW-1185">Reference proteome</keyword>
<evidence type="ECO:0000313" key="3">
    <source>
        <dbReference type="EMBL" id="CAL17513.1"/>
    </source>
</evidence>
<protein>
    <recommendedName>
        <fullName evidence="2">MobA/VirD2-like nuclease domain-containing protein</fullName>
    </recommendedName>
</protein>
<dbReference type="KEGG" id="abo:ABO_2065"/>
<accession>Q0VMT5</accession>
<sequence length="323" mass="36443">MECLMGLFWDEEIKKGGGGSNSPKRSRGPNRAQLSRVASKAPEVMVKVTGYTRSGAHVGSHLDYISRDGVLPLMTSNQGELHGKQGPTDVAKEWELDSFEQTEGRRKATRITTNLVLSIPKGDPNRLVDAAQDFAKTTFHNHDWVMALHTDTKHPHVHLTVRNLGHDGTRLHIPKGKTQEWREDFAEALRGQGIEAEATRRAERGVTRKGENLAVKHLRERLNKQTPPKTPEVDKLAVKEALERMAGKGKEEPWKERVLARQKEMRSLWERVGQGLAKSPTPEDQALAKQVLAFRKDMPPIQTRTEQLIDAIEQHSHDTEKER</sequence>
<evidence type="ECO:0000313" key="4">
    <source>
        <dbReference type="Proteomes" id="UP000008871"/>
    </source>
</evidence>
<feature type="region of interest" description="Disordered" evidence="1">
    <location>
        <begin position="14"/>
        <end position="39"/>
    </location>
</feature>
<reference evidence="3 4" key="1">
    <citation type="journal article" date="2006" name="Nat. Biotechnol.">
        <title>Genome sequence of the ubiquitous hydrocarbon-degrading marine bacterium Alcanivorax borkumensis.</title>
        <authorList>
            <person name="Schneiker S."/>
            <person name="Martins dos Santos V.A.P."/>
            <person name="Bartels D."/>
            <person name="Bekel T."/>
            <person name="Brecht M."/>
            <person name="Buhrmester J."/>
            <person name="Chernikova T.N."/>
            <person name="Denaro R."/>
            <person name="Ferrer M."/>
            <person name="Gertler C."/>
            <person name="Goesmann A."/>
            <person name="Golyshina O.V."/>
            <person name="Kaminski F."/>
            <person name="Khachane A.N."/>
            <person name="Lang S."/>
            <person name="Linke B."/>
            <person name="McHardy A.C."/>
            <person name="Meyer F."/>
            <person name="Nechitaylo T."/>
            <person name="Puehler A."/>
            <person name="Regenhardt D."/>
            <person name="Rupp O."/>
            <person name="Sabirova J.S."/>
            <person name="Selbitschka W."/>
            <person name="Yakimov M.M."/>
            <person name="Timmis K.N."/>
            <person name="Vorhoelter F.-J."/>
            <person name="Weidner S."/>
            <person name="Kaiser O."/>
            <person name="Golyshin P.N."/>
        </authorList>
    </citation>
    <scope>NUCLEOTIDE SEQUENCE [LARGE SCALE GENOMIC DNA]</scope>
    <source>
        <strain evidence="4">ATCC 700651 / DSM 11573 / NCIMB 13689 / SK2</strain>
    </source>
</reference>
<evidence type="ECO:0000259" key="2">
    <source>
        <dbReference type="Pfam" id="PF03432"/>
    </source>
</evidence>
<dbReference type="Gene3D" id="3.30.930.30">
    <property type="match status" value="1"/>
</dbReference>
<proteinExistence type="predicted"/>
<organism evidence="3 4">
    <name type="scientific">Alcanivorax borkumensis (strain ATCC 700651 / DSM 11573 / NCIMB 13689 / SK2)</name>
    <dbReference type="NCBI Taxonomy" id="393595"/>
    <lineage>
        <taxon>Bacteria</taxon>
        <taxon>Pseudomonadati</taxon>
        <taxon>Pseudomonadota</taxon>
        <taxon>Gammaproteobacteria</taxon>
        <taxon>Oceanospirillales</taxon>
        <taxon>Alcanivoracaceae</taxon>
        <taxon>Alcanivorax</taxon>
    </lineage>
</organism>
<dbReference type="EMBL" id="AM286690">
    <property type="protein sequence ID" value="CAL17513.1"/>
    <property type="molecule type" value="Genomic_DNA"/>
</dbReference>
<dbReference type="AlphaFoldDB" id="Q0VMT5"/>
<dbReference type="Proteomes" id="UP000008871">
    <property type="component" value="Chromosome"/>
</dbReference>